<feature type="domain" description="J" evidence="1">
    <location>
        <begin position="93"/>
        <end position="160"/>
    </location>
</feature>
<evidence type="ECO:0000313" key="2">
    <source>
        <dbReference type="EMBL" id="ABR18263.1"/>
    </source>
</evidence>
<organism evidence="2">
    <name type="scientific">Picea sitchensis</name>
    <name type="common">Sitka spruce</name>
    <name type="synonym">Pinus sitchensis</name>
    <dbReference type="NCBI Taxonomy" id="3332"/>
    <lineage>
        <taxon>Eukaryota</taxon>
        <taxon>Viridiplantae</taxon>
        <taxon>Streptophyta</taxon>
        <taxon>Embryophyta</taxon>
        <taxon>Tracheophyta</taxon>
        <taxon>Spermatophyta</taxon>
        <taxon>Pinopsida</taxon>
        <taxon>Pinidae</taxon>
        <taxon>Conifers I</taxon>
        <taxon>Pinales</taxon>
        <taxon>Pinaceae</taxon>
        <taxon>Picea</taxon>
    </lineage>
</organism>
<evidence type="ECO:0000259" key="1">
    <source>
        <dbReference type="PROSITE" id="PS50076"/>
    </source>
</evidence>
<dbReference type="Pfam" id="PF00226">
    <property type="entry name" value="DnaJ"/>
    <property type="match status" value="1"/>
</dbReference>
<dbReference type="AlphaFoldDB" id="B8LRI3"/>
<sequence>MGFYGAHPVLQIRSSPAGSISAQQFNSLVSSSDHQDSLRLRLGGQWVSPLKIHHKRKFQYGDKRGISVIYAHVQTSMGSDQLKTRTVNCSSINLYHVLGLSFGASKEEIKASYRRLARLHHPDAAPPDGKDKSAQDFMDIHTAYTTLYNPHSRADYDRRLMTSMKVRNGGIYGGQQWKGRSWETDQCW</sequence>
<dbReference type="PANTHER" id="PTHR45432">
    <property type="entry name" value="CHAPERONE PROTEIN DNAJ 11, CHLOROPLASTIC-LIKE"/>
    <property type="match status" value="1"/>
</dbReference>
<dbReference type="InterPro" id="IPR001623">
    <property type="entry name" value="DnaJ_domain"/>
</dbReference>
<dbReference type="PANTHER" id="PTHR45432:SF2">
    <property type="entry name" value="CHAPERONE PROTEIN DNAJ 11, CHLOROPLASTIC"/>
    <property type="match status" value="1"/>
</dbReference>
<dbReference type="SMART" id="SM00271">
    <property type="entry name" value="DnaJ"/>
    <property type="match status" value="1"/>
</dbReference>
<proteinExistence type="evidence at transcript level"/>
<dbReference type="PROSITE" id="PS50076">
    <property type="entry name" value="DNAJ_2"/>
    <property type="match status" value="1"/>
</dbReference>
<dbReference type="PRINTS" id="PR00625">
    <property type="entry name" value="JDOMAIN"/>
</dbReference>
<dbReference type="EMBL" id="EF678512">
    <property type="protein sequence ID" value="ABR18263.1"/>
    <property type="molecule type" value="mRNA"/>
</dbReference>
<name>B8LRI3_PICSI</name>
<reference evidence="2" key="1">
    <citation type="submission" date="2007-06" db="EMBL/GenBank/DDBJ databases">
        <title>Full length cDNA sequences from Sitka Spruce (Picea sitchensis).</title>
        <authorList>
            <person name="Ralph S.G."/>
            <person name="Chun H.E."/>
            <person name="Liao N."/>
            <person name="Ali J."/>
            <person name="Reid K."/>
            <person name="Kolosova N."/>
            <person name="Cooper N."/>
            <person name="Cullis C."/>
            <person name="Jancsik S."/>
            <person name="Moore R."/>
            <person name="Mayo M."/>
            <person name="Wagner S."/>
            <person name="Holt R.A."/>
            <person name="Jones S.J.M."/>
            <person name="Marra M.A."/>
            <person name="Ritland C.E."/>
            <person name="Ritland K."/>
            <person name="Bohlmann J."/>
        </authorList>
    </citation>
    <scope>NUCLEOTIDE SEQUENCE</scope>
    <source>
        <tissue evidence="2">Bark</tissue>
    </source>
</reference>
<dbReference type="InterPro" id="IPR036869">
    <property type="entry name" value="J_dom_sf"/>
</dbReference>
<dbReference type="SUPFAM" id="SSF46565">
    <property type="entry name" value="Chaperone J-domain"/>
    <property type="match status" value="1"/>
</dbReference>
<dbReference type="OMA" id="QDFMDIH"/>
<dbReference type="Gene3D" id="1.10.287.110">
    <property type="entry name" value="DnaJ domain"/>
    <property type="match status" value="1"/>
</dbReference>
<dbReference type="CDD" id="cd06257">
    <property type="entry name" value="DnaJ"/>
    <property type="match status" value="1"/>
</dbReference>
<accession>B8LRI3</accession>
<protein>
    <recommendedName>
        <fullName evidence="1">J domain-containing protein</fullName>
    </recommendedName>
</protein>